<evidence type="ECO:0000256" key="2">
    <source>
        <dbReference type="SAM" id="SignalP"/>
    </source>
</evidence>
<dbReference type="OrthoDB" id="3781271at2759"/>
<name>A0A2R6NMW9_9APHY</name>
<accession>A0A2R6NMW9</accession>
<gene>
    <name evidence="3" type="ORF">PHLCEN_2v10419</name>
</gene>
<dbReference type="InterPro" id="IPR029058">
    <property type="entry name" value="AB_hydrolase_fold"/>
</dbReference>
<dbReference type="AlphaFoldDB" id="A0A2R6NMW9"/>
<dbReference type="STRING" id="98765.A0A2R6NMW9"/>
<feature type="signal peptide" evidence="2">
    <location>
        <begin position="1"/>
        <end position="21"/>
    </location>
</feature>
<dbReference type="Gene3D" id="3.40.50.1820">
    <property type="entry name" value="alpha/beta hydrolase"/>
    <property type="match status" value="1"/>
</dbReference>
<proteinExistence type="predicted"/>
<feature type="chain" id="PRO_5015323583" evidence="2">
    <location>
        <begin position="22"/>
        <end position="173"/>
    </location>
</feature>
<keyword evidence="4" id="KW-1185">Reference proteome</keyword>
<dbReference type="Proteomes" id="UP000186601">
    <property type="component" value="Unassembled WGS sequence"/>
</dbReference>
<comment type="caution">
    <text evidence="3">The sequence shown here is derived from an EMBL/GenBank/DDBJ whole genome shotgun (WGS) entry which is preliminary data.</text>
</comment>
<dbReference type="EMBL" id="MLYV02001066">
    <property type="protein sequence ID" value="PSR73729.1"/>
    <property type="molecule type" value="Genomic_DNA"/>
</dbReference>
<reference evidence="3 4" key="1">
    <citation type="submission" date="2018-02" db="EMBL/GenBank/DDBJ databases">
        <title>Genome sequence of the basidiomycete white-rot fungus Phlebia centrifuga.</title>
        <authorList>
            <person name="Granchi Z."/>
            <person name="Peng M."/>
            <person name="de Vries R.P."/>
            <person name="Hilden K."/>
            <person name="Makela M.R."/>
            <person name="Grigoriev I."/>
            <person name="Riley R."/>
        </authorList>
    </citation>
    <scope>NUCLEOTIDE SEQUENCE [LARGE SCALE GENOMIC DNA]</scope>
    <source>
        <strain evidence="3 4">FBCC195</strain>
    </source>
</reference>
<evidence type="ECO:0000313" key="4">
    <source>
        <dbReference type="Proteomes" id="UP000186601"/>
    </source>
</evidence>
<keyword evidence="2" id="KW-0732">Signal</keyword>
<feature type="region of interest" description="Disordered" evidence="1">
    <location>
        <begin position="32"/>
        <end position="53"/>
    </location>
</feature>
<evidence type="ECO:0000256" key="1">
    <source>
        <dbReference type="SAM" id="MobiDB-lite"/>
    </source>
</evidence>
<organism evidence="3 4">
    <name type="scientific">Hermanssonia centrifuga</name>
    <dbReference type="NCBI Taxonomy" id="98765"/>
    <lineage>
        <taxon>Eukaryota</taxon>
        <taxon>Fungi</taxon>
        <taxon>Dikarya</taxon>
        <taxon>Basidiomycota</taxon>
        <taxon>Agaricomycotina</taxon>
        <taxon>Agaricomycetes</taxon>
        <taxon>Polyporales</taxon>
        <taxon>Meruliaceae</taxon>
        <taxon>Hermanssonia</taxon>
    </lineage>
</organism>
<protein>
    <submittedName>
        <fullName evidence="3">Uncharacterized protein</fullName>
    </submittedName>
</protein>
<evidence type="ECO:0000313" key="3">
    <source>
        <dbReference type="EMBL" id="PSR73729.1"/>
    </source>
</evidence>
<sequence length="173" mass="17382">MKLSTAIQVILTFAFAQSVHAQAEEWVSTSSASSSSVSAPSSTPSSPASACSTPSTVSGFNNAALPNPFTFNDGTPVLTASDWTCRRAQIAALIQGYEAGTLPGPPETLTSTFTQSGTTGTLAITAANGGPSFTFSQTITFPSGTAPAGGWPLLIAFEGGSIPVPSGVSSTPF</sequence>